<keyword evidence="2" id="KW-1185">Reference proteome</keyword>
<name>A0ABS0QNA0_9STAP</name>
<evidence type="ECO:0000313" key="1">
    <source>
        <dbReference type="EMBL" id="MBH9580740.1"/>
    </source>
</evidence>
<protein>
    <submittedName>
        <fullName evidence="1">Uncharacterized protein</fullName>
    </submittedName>
</protein>
<evidence type="ECO:0000313" key="2">
    <source>
        <dbReference type="Proteomes" id="UP000597038"/>
    </source>
</evidence>
<gene>
    <name evidence="1" type="ORF">I9026_05075</name>
</gene>
<accession>A0ABS0QNA0</accession>
<comment type="caution">
    <text evidence="1">The sequence shown here is derived from an EMBL/GenBank/DDBJ whole genome shotgun (WGS) entry which is preliminary data.</text>
</comment>
<dbReference type="EMBL" id="JAEDAQ010000006">
    <property type="protein sequence ID" value="MBH9580740.1"/>
    <property type="molecule type" value="Genomic_DNA"/>
</dbReference>
<dbReference type="Proteomes" id="UP000597038">
    <property type="component" value="Unassembled WGS sequence"/>
</dbReference>
<dbReference type="RefSeq" id="WP_115871041.1">
    <property type="nucleotide sequence ID" value="NZ_CAJVAI010000005.1"/>
</dbReference>
<reference evidence="1 2" key="1">
    <citation type="submission" date="2020-12" db="EMBL/GenBank/DDBJ databases">
        <title>Genomic analysis of Staphylococcus felis from a cat with skin infection.</title>
        <authorList>
            <person name="Aslantas O."/>
            <person name="Keskin O."/>
            <person name="Buyukaltay K."/>
            <person name="Gullu Yucetepe A."/>
        </authorList>
    </citation>
    <scope>NUCLEOTIDE SEQUENCE [LARGE SCALE GENOMIC DNA]</scope>
    <source>
        <strain evidence="1 2">HARRANVET</strain>
    </source>
</reference>
<organism evidence="1 2">
    <name type="scientific">Staphylococcus felis</name>
    <dbReference type="NCBI Taxonomy" id="46127"/>
    <lineage>
        <taxon>Bacteria</taxon>
        <taxon>Bacillati</taxon>
        <taxon>Bacillota</taxon>
        <taxon>Bacilli</taxon>
        <taxon>Bacillales</taxon>
        <taxon>Staphylococcaceae</taxon>
        <taxon>Staphylococcus</taxon>
    </lineage>
</organism>
<proteinExistence type="predicted"/>
<sequence>MRTIIRAAIAVVTIIAITNFIEKPDNLSTLERYKDQVVYSDSVQSFLNSKPIEHVQNLELSDVLPSDFF</sequence>